<dbReference type="EMBL" id="JAVRJZ010000003">
    <property type="protein sequence ID" value="KAK2724356.1"/>
    <property type="molecule type" value="Genomic_DNA"/>
</dbReference>
<evidence type="ECO:0000313" key="1">
    <source>
        <dbReference type="EMBL" id="KAK2724356.1"/>
    </source>
</evidence>
<gene>
    <name evidence="1" type="ORF">QYM36_001014</name>
</gene>
<dbReference type="AlphaFoldDB" id="A0AA88ICY9"/>
<proteinExistence type="predicted"/>
<sequence length="106" mass="12757">MRLSLAFLGKIAPGNIYIGKHRVYPKVHNHTVQNIRKLLQREDRNMLLLRNAYYSWDKSEECENQWGEMEASRPVDELKEIKRRYMKPSVTMSDLLDKMRCTDRWD</sequence>
<dbReference type="GO" id="GO:0003735">
    <property type="term" value="F:structural constituent of ribosome"/>
    <property type="evidence" value="ECO:0007669"/>
    <property type="project" value="TreeGrafter"/>
</dbReference>
<comment type="caution">
    <text evidence="1">The sequence shown here is derived from an EMBL/GenBank/DDBJ whole genome shotgun (WGS) entry which is preliminary data.</text>
</comment>
<protein>
    <submittedName>
        <fullName evidence="1">Uncharacterized protein</fullName>
    </submittedName>
</protein>
<name>A0AA88ICY9_ARTSF</name>
<dbReference type="GO" id="GO:0005761">
    <property type="term" value="C:mitochondrial ribosome"/>
    <property type="evidence" value="ECO:0007669"/>
    <property type="project" value="InterPro"/>
</dbReference>
<dbReference type="PANTHER" id="PTHR14520">
    <property type="entry name" value="MITOCHONDRIAL RIBOSOMAL PROTEIN 63"/>
    <property type="match status" value="1"/>
</dbReference>
<accession>A0AA88ICY9</accession>
<dbReference type="Proteomes" id="UP001187531">
    <property type="component" value="Unassembled WGS sequence"/>
</dbReference>
<dbReference type="InterPro" id="IPR016576">
    <property type="entry name" value="Ribosomal_mL63"/>
</dbReference>
<keyword evidence="2" id="KW-1185">Reference proteome</keyword>
<dbReference type="PANTHER" id="PTHR14520:SF4">
    <property type="entry name" value="LARGE RIBOSOMAL SUBUNIT PROTEIN ML63"/>
    <property type="match status" value="1"/>
</dbReference>
<reference evidence="1" key="1">
    <citation type="submission" date="2023-07" db="EMBL/GenBank/DDBJ databases">
        <title>Chromosome-level genome assembly of Artemia franciscana.</title>
        <authorList>
            <person name="Jo E."/>
        </authorList>
    </citation>
    <scope>NUCLEOTIDE SEQUENCE</scope>
    <source>
        <tissue evidence="1">Whole body</tissue>
    </source>
</reference>
<evidence type="ECO:0000313" key="2">
    <source>
        <dbReference type="Proteomes" id="UP001187531"/>
    </source>
</evidence>
<dbReference type="Pfam" id="PF14978">
    <property type="entry name" value="MRP-63"/>
    <property type="match status" value="1"/>
</dbReference>
<dbReference type="GO" id="GO:0032543">
    <property type="term" value="P:mitochondrial translation"/>
    <property type="evidence" value="ECO:0007669"/>
    <property type="project" value="TreeGrafter"/>
</dbReference>
<organism evidence="1 2">
    <name type="scientific">Artemia franciscana</name>
    <name type="common">Brine shrimp</name>
    <name type="synonym">Artemia sanfranciscana</name>
    <dbReference type="NCBI Taxonomy" id="6661"/>
    <lineage>
        <taxon>Eukaryota</taxon>
        <taxon>Metazoa</taxon>
        <taxon>Ecdysozoa</taxon>
        <taxon>Arthropoda</taxon>
        <taxon>Crustacea</taxon>
        <taxon>Branchiopoda</taxon>
        <taxon>Anostraca</taxon>
        <taxon>Artemiidae</taxon>
        <taxon>Artemia</taxon>
    </lineage>
</organism>